<dbReference type="AlphaFoldDB" id="A0A4U1D3W1"/>
<evidence type="ECO:0000313" key="3">
    <source>
        <dbReference type="EMBL" id="TKC15917.1"/>
    </source>
</evidence>
<dbReference type="EMBL" id="SWBM01000004">
    <property type="protein sequence ID" value="TKC15917.1"/>
    <property type="molecule type" value="Genomic_DNA"/>
</dbReference>
<dbReference type="Pfam" id="PF03703">
    <property type="entry name" value="bPH_2"/>
    <property type="match status" value="1"/>
</dbReference>
<dbReference type="InterPro" id="IPR005182">
    <property type="entry name" value="YdbS-like_PH"/>
</dbReference>
<sequence length="169" mass="18989">MKFCPECGTKAEGMKFCPECGYKLGEVAAAATVPVETVQPTQNEEQTIAEYQTYMFGMENKKSSIGKFELSVPQFKYILTSQRLLIEKVGVMSKKRDEIELYKVNDIVVSQGLKDKIAGVGDIEVLSSDSSLPTLTLKRIKNPYDVKEAIRKAVMSRKDSMNISYRQEI</sequence>
<evidence type="ECO:0000259" key="1">
    <source>
        <dbReference type="Pfam" id="PF03703"/>
    </source>
</evidence>
<dbReference type="Proteomes" id="UP000307756">
    <property type="component" value="Unassembled WGS sequence"/>
</dbReference>
<dbReference type="PANTHER" id="PTHR37938:SF1">
    <property type="entry name" value="BLL0215 PROTEIN"/>
    <property type="match status" value="1"/>
</dbReference>
<dbReference type="PANTHER" id="PTHR37938">
    <property type="entry name" value="BLL0215 PROTEIN"/>
    <property type="match status" value="1"/>
</dbReference>
<proteinExistence type="predicted"/>
<feature type="domain" description="YdbS-like PH" evidence="1">
    <location>
        <begin position="75"/>
        <end position="149"/>
    </location>
</feature>
<keyword evidence="4" id="KW-1185">Reference proteome</keyword>
<name>A0A4U1D3W1_9BACI</name>
<protein>
    <submittedName>
        <fullName evidence="3">Uncharacterized protein</fullName>
    </submittedName>
</protein>
<evidence type="ECO:0000259" key="2">
    <source>
        <dbReference type="Pfam" id="PF13248"/>
    </source>
</evidence>
<comment type="caution">
    <text evidence="3">The sequence shown here is derived from an EMBL/GenBank/DDBJ whole genome shotgun (WGS) entry which is preliminary data.</text>
</comment>
<dbReference type="RefSeq" id="WP_136832858.1">
    <property type="nucleotide sequence ID" value="NZ_SWBM01000004.1"/>
</dbReference>
<feature type="domain" description="Putative zinc-ribbon" evidence="2">
    <location>
        <begin position="2"/>
        <end position="24"/>
    </location>
</feature>
<evidence type="ECO:0000313" key="4">
    <source>
        <dbReference type="Proteomes" id="UP000307756"/>
    </source>
</evidence>
<gene>
    <name evidence="3" type="ORF">FA727_16185</name>
</gene>
<accession>A0A4U1D3W1</accession>
<dbReference type="InterPro" id="IPR059113">
    <property type="entry name" value="Znf_ribbon"/>
</dbReference>
<dbReference type="OrthoDB" id="2922448at2"/>
<reference evidence="3 4" key="1">
    <citation type="journal article" date="2011" name="J. Microbiol.">
        <title>Bacillus kyonggiensis sp. nov., isolated from soil of a lettuce field.</title>
        <authorList>
            <person name="Dong K."/>
            <person name="Lee S."/>
        </authorList>
    </citation>
    <scope>NUCLEOTIDE SEQUENCE [LARGE SCALE GENOMIC DNA]</scope>
    <source>
        <strain evidence="3 4">NB22</strain>
    </source>
</reference>
<dbReference type="Pfam" id="PF13248">
    <property type="entry name" value="Zn_ribbon_3"/>
    <property type="match status" value="1"/>
</dbReference>
<organism evidence="3 4">
    <name type="scientific">Robertmurraya kyonggiensis</name>
    <dbReference type="NCBI Taxonomy" id="1037680"/>
    <lineage>
        <taxon>Bacteria</taxon>
        <taxon>Bacillati</taxon>
        <taxon>Bacillota</taxon>
        <taxon>Bacilli</taxon>
        <taxon>Bacillales</taxon>
        <taxon>Bacillaceae</taxon>
        <taxon>Robertmurraya</taxon>
    </lineage>
</organism>